<sequence>MSVVVVVVVGCGWGREGLCPIKVTMALVEGEEEVEEVVEEKEEKEMMEEVVKKEIVKRW</sequence>
<evidence type="ECO:0000313" key="1">
    <source>
        <dbReference type="EMBL" id="MPC26449.1"/>
    </source>
</evidence>
<dbReference type="Proteomes" id="UP000324222">
    <property type="component" value="Unassembled WGS sequence"/>
</dbReference>
<reference evidence="1 2" key="1">
    <citation type="submission" date="2019-05" db="EMBL/GenBank/DDBJ databases">
        <title>Another draft genome of Portunus trituberculatus and its Hox gene families provides insights of decapod evolution.</title>
        <authorList>
            <person name="Jeong J.-H."/>
            <person name="Song I."/>
            <person name="Kim S."/>
            <person name="Choi T."/>
            <person name="Kim D."/>
            <person name="Ryu S."/>
            <person name="Kim W."/>
        </authorList>
    </citation>
    <scope>NUCLEOTIDE SEQUENCE [LARGE SCALE GENOMIC DNA]</scope>
    <source>
        <tissue evidence="1">Muscle</tissue>
    </source>
</reference>
<dbReference type="EMBL" id="VSRR010001599">
    <property type="protein sequence ID" value="MPC26449.1"/>
    <property type="molecule type" value="Genomic_DNA"/>
</dbReference>
<organism evidence="1 2">
    <name type="scientific">Portunus trituberculatus</name>
    <name type="common">Swimming crab</name>
    <name type="synonym">Neptunus trituberculatus</name>
    <dbReference type="NCBI Taxonomy" id="210409"/>
    <lineage>
        <taxon>Eukaryota</taxon>
        <taxon>Metazoa</taxon>
        <taxon>Ecdysozoa</taxon>
        <taxon>Arthropoda</taxon>
        <taxon>Crustacea</taxon>
        <taxon>Multicrustacea</taxon>
        <taxon>Malacostraca</taxon>
        <taxon>Eumalacostraca</taxon>
        <taxon>Eucarida</taxon>
        <taxon>Decapoda</taxon>
        <taxon>Pleocyemata</taxon>
        <taxon>Brachyura</taxon>
        <taxon>Eubrachyura</taxon>
        <taxon>Portunoidea</taxon>
        <taxon>Portunidae</taxon>
        <taxon>Portuninae</taxon>
        <taxon>Portunus</taxon>
    </lineage>
</organism>
<proteinExistence type="predicted"/>
<comment type="caution">
    <text evidence="1">The sequence shown here is derived from an EMBL/GenBank/DDBJ whole genome shotgun (WGS) entry which is preliminary data.</text>
</comment>
<gene>
    <name evidence="1" type="ORF">E2C01_019588</name>
</gene>
<protein>
    <submittedName>
        <fullName evidence="1">Uncharacterized protein</fullName>
    </submittedName>
</protein>
<dbReference type="AlphaFoldDB" id="A0A5B7DZ92"/>
<keyword evidence="2" id="KW-1185">Reference proteome</keyword>
<name>A0A5B7DZ92_PORTR</name>
<evidence type="ECO:0000313" key="2">
    <source>
        <dbReference type="Proteomes" id="UP000324222"/>
    </source>
</evidence>
<accession>A0A5B7DZ92</accession>